<gene>
    <name evidence="9" type="ORF">GIW81_07650</name>
</gene>
<dbReference type="GO" id="GO:0006281">
    <property type="term" value="P:DNA repair"/>
    <property type="evidence" value="ECO:0007669"/>
    <property type="project" value="InterPro"/>
</dbReference>
<sequence>MKRIVSVWLPLWPIERMHRAQPSLVPGEAPLALVEAGTHGIRITAVNPQAAEQGARIGQALADARAALPALLTQPADRRRDRTALLRLARWCGRYGPNRNIDGDDGLWIDITGVAHLYGGERQLVGDLIDRLSRFHLTARVGLADTLGAAHALARFAPSPAIAAEGEAEACLARLPVEALRLAPDTVLLLKRLGLKRIGDLYRLPRAALQRRFRSAKGVEAVLMRLDQALGERSEPCRPLIEPPALYVQRSWPDPLISPEQLEAETARLAEELCTHLASRGLGARRLCLSLYRADGSIAEARAGLSAPSWTPEHMTGLLNEKLAALDAGFGVEVMVLAAVQVEKAPVEQGALAPRLQGDARGDAAQLVDRLANRLGASRVTRLEAHASHIPERSEARVAALSHARELAWPLPPGPARPPLLLEQPEPICVIAEVPEGPPARFTWRRVERRILKAQGPQRVAPEWWDEIAARKSGTRDYYRIEDEGGAGYWVFREGIYGRDEELPRWFLHGLFG</sequence>
<dbReference type="Pfam" id="PF11799">
    <property type="entry name" value="IMS_C"/>
    <property type="match status" value="1"/>
</dbReference>
<dbReference type="RefSeq" id="WP_154738665.1">
    <property type="nucleotide sequence ID" value="NZ_WMBQ01000001.1"/>
</dbReference>
<dbReference type="Pfam" id="PF00817">
    <property type="entry name" value="IMS"/>
    <property type="match status" value="1"/>
</dbReference>
<dbReference type="EMBL" id="WMBQ01000001">
    <property type="protein sequence ID" value="MTD94210.1"/>
    <property type="molecule type" value="Genomic_DNA"/>
</dbReference>
<proteinExistence type="predicted"/>
<evidence type="ECO:0000259" key="7">
    <source>
        <dbReference type="Pfam" id="PF00817"/>
    </source>
</evidence>
<evidence type="ECO:0000259" key="8">
    <source>
        <dbReference type="Pfam" id="PF11799"/>
    </source>
</evidence>
<evidence type="ECO:0000256" key="3">
    <source>
        <dbReference type="ARBA" id="ARBA00012417"/>
    </source>
</evidence>
<evidence type="ECO:0000256" key="1">
    <source>
        <dbReference type="ARBA" id="ARBA00001946"/>
    </source>
</evidence>
<evidence type="ECO:0000313" key="9">
    <source>
        <dbReference type="EMBL" id="MTD94210.1"/>
    </source>
</evidence>
<keyword evidence="10" id="KW-1185">Reference proteome</keyword>
<evidence type="ECO:0000256" key="2">
    <source>
        <dbReference type="ARBA" id="ARBA00011245"/>
    </source>
</evidence>
<protein>
    <recommendedName>
        <fullName evidence="3">DNA-directed DNA polymerase</fullName>
        <ecNumber evidence="3">2.7.7.7</ecNumber>
    </recommendedName>
</protein>
<organism evidence="9 10">
    <name type="scientific">Hyphomicrobium album</name>
    <dbReference type="NCBI Taxonomy" id="2665159"/>
    <lineage>
        <taxon>Bacteria</taxon>
        <taxon>Pseudomonadati</taxon>
        <taxon>Pseudomonadota</taxon>
        <taxon>Alphaproteobacteria</taxon>
        <taxon>Hyphomicrobiales</taxon>
        <taxon>Hyphomicrobiaceae</taxon>
        <taxon>Hyphomicrobium</taxon>
    </lineage>
</organism>
<evidence type="ECO:0000313" key="10">
    <source>
        <dbReference type="Proteomes" id="UP000440694"/>
    </source>
</evidence>
<dbReference type="PANTHER" id="PTHR35369">
    <property type="entry name" value="BLR3025 PROTEIN-RELATED"/>
    <property type="match status" value="1"/>
</dbReference>
<evidence type="ECO:0000256" key="5">
    <source>
        <dbReference type="ARBA" id="ARBA00025589"/>
    </source>
</evidence>
<comment type="cofactor">
    <cofactor evidence="1">
        <name>Mg(2+)</name>
        <dbReference type="ChEBI" id="CHEBI:18420"/>
    </cofactor>
</comment>
<dbReference type="InterPro" id="IPR050356">
    <property type="entry name" value="SulA_CellDiv_inhibitor"/>
</dbReference>
<dbReference type="InterPro" id="IPR017961">
    <property type="entry name" value="DNA_pol_Y-fam_little_finger"/>
</dbReference>
<dbReference type="GO" id="GO:0003684">
    <property type="term" value="F:damaged DNA binding"/>
    <property type="evidence" value="ECO:0007669"/>
    <property type="project" value="InterPro"/>
</dbReference>
<comment type="subunit">
    <text evidence="2">Monomer.</text>
</comment>
<accession>A0A6I3KJU3</accession>
<dbReference type="InterPro" id="IPR001126">
    <property type="entry name" value="UmuC"/>
</dbReference>
<evidence type="ECO:0000256" key="4">
    <source>
        <dbReference type="ARBA" id="ARBA00022763"/>
    </source>
</evidence>
<comment type="catalytic activity">
    <reaction evidence="6">
        <text>DNA(n) + a 2'-deoxyribonucleoside 5'-triphosphate = DNA(n+1) + diphosphate</text>
        <dbReference type="Rhea" id="RHEA:22508"/>
        <dbReference type="Rhea" id="RHEA-COMP:17339"/>
        <dbReference type="Rhea" id="RHEA-COMP:17340"/>
        <dbReference type="ChEBI" id="CHEBI:33019"/>
        <dbReference type="ChEBI" id="CHEBI:61560"/>
        <dbReference type="ChEBI" id="CHEBI:173112"/>
        <dbReference type="EC" id="2.7.7.7"/>
    </reaction>
</comment>
<dbReference type="SUPFAM" id="SSF56672">
    <property type="entry name" value="DNA/RNA polymerases"/>
    <property type="match status" value="1"/>
</dbReference>
<feature type="domain" description="DNA polymerase Y-family little finger" evidence="8">
    <location>
        <begin position="248"/>
        <end position="340"/>
    </location>
</feature>
<name>A0A6I3KJU3_9HYPH</name>
<dbReference type="AlphaFoldDB" id="A0A6I3KJU3"/>
<dbReference type="PANTHER" id="PTHR35369:SF2">
    <property type="entry name" value="BLR3025 PROTEIN"/>
    <property type="match status" value="1"/>
</dbReference>
<dbReference type="EC" id="2.7.7.7" evidence="3"/>
<reference evidence="9 10" key="1">
    <citation type="submission" date="2019-11" db="EMBL/GenBank/DDBJ databases">
        <title>Identification of a novel strain.</title>
        <authorList>
            <person name="Xu Q."/>
            <person name="Wang G."/>
        </authorList>
    </citation>
    <scope>NUCLEOTIDE SEQUENCE [LARGE SCALE GENOMIC DNA]</scope>
    <source>
        <strain evidence="10">xq</strain>
    </source>
</reference>
<dbReference type="CDD" id="cd03468">
    <property type="entry name" value="PolY_like"/>
    <property type="match status" value="1"/>
</dbReference>
<comment type="function">
    <text evidence="5">Poorly processive, error-prone DNA polymerase involved in untargeted mutagenesis. Copies undamaged DNA at stalled replication forks, which arise in vivo from mismatched or misaligned primer ends. These misaligned primers can be extended by PolIV. Exhibits no 3'-5' exonuclease (proofreading) activity. May be involved in translesional synthesis, in conjunction with the beta clamp from PolIII.</text>
</comment>
<dbReference type="Proteomes" id="UP000440694">
    <property type="component" value="Unassembled WGS sequence"/>
</dbReference>
<comment type="caution">
    <text evidence="9">The sequence shown here is derived from an EMBL/GenBank/DDBJ whole genome shotgun (WGS) entry which is preliminary data.</text>
</comment>
<evidence type="ECO:0000256" key="6">
    <source>
        <dbReference type="ARBA" id="ARBA00049244"/>
    </source>
</evidence>
<feature type="domain" description="UmuC" evidence="7">
    <location>
        <begin position="20"/>
        <end position="151"/>
    </location>
</feature>
<keyword evidence="4" id="KW-0227">DNA damage</keyword>
<dbReference type="InterPro" id="IPR043502">
    <property type="entry name" value="DNA/RNA_pol_sf"/>
</dbReference>